<name>A0ABM3IJG0_ZIZJJ</name>
<keyword evidence="1" id="KW-1133">Transmembrane helix</keyword>
<evidence type="ECO:0000259" key="2">
    <source>
        <dbReference type="Pfam" id="PF13968"/>
    </source>
</evidence>
<evidence type="ECO:0000313" key="3">
    <source>
        <dbReference type="Proteomes" id="UP001652623"/>
    </source>
</evidence>
<dbReference type="Pfam" id="PF13968">
    <property type="entry name" value="DUF4220"/>
    <property type="match status" value="1"/>
</dbReference>
<protein>
    <submittedName>
        <fullName evidence="4">Uncharacterized protein LOC125422362</fullName>
    </submittedName>
</protein>
<feature type="transmembrane region" description="Helical" evidence="1">
    <location>
        <begin position="12"/>
        <end position="35"/>
    </location>
</feature>
<feature type="transmembrane region" description="Helical" evidence="1">
    <location>
        <begin position="113"/>
        <end position="130"/>
    </location>
</feature>
<feature type="domain" description="DUF4220" evidence="2">
    <location>
        <begin position="49"/>
        <end position="411"/>
    </location>
</feature>
<keyword evidence="3" id="KW-1185">Reference proteome</keyword>
<gene>
    <name evidence="4" type="primary">LOC125422362</name>
</gene>
<feature type="transmembrane region" description="Helical" evidence="1">
    <location>
        <begin position="286"/>
        <end position="313"/>
    </location>
</feature>
<dbReference type="RefSeq" id="XP_048329714.2">
    <property type="nucleotide sequence ID" value="XM_048473757.2"/>
</dbReference>
<proteinExistence type="predicted"/>
<accession>A0ABM3IJG0</accession>
<dbReference type="PANTHER" id="PTHR31325">
    <property type="entry name" value="OS01G0798800 PROTEIN-RELATED"/>
    <property type="match status" value="1"/>
</dbReference>
<evidence type="ECO:0000313" key="4">
    <source>
        <dbReference type="RefSeq" id="XP_048329714.2"/>
    </source>
</evidence>
<feature type="transmembrane region" description="Helical" evidence="1">
    <location>
        <begin position="81"/>
        <end position="101"/>
    </location>
</feature>
<dbReference type="Proteomes" id="UP001652623">
    <property type="component" value="Chromosome 2"/>
</dbReference>
<feature type="transmembrane region" description="Helical" evidence="1">
    <location>
        <begin position="42"/>
        <end position="66"/>
    </location>
</feature>
<dbReference type="InterPro" id="IPR025315">
    <property type="entry name" value="DUF4220"/>
</dbReference>
<feature type="transmembrane region" description="Helical" evidence="1">
    <location>
        <begin position="136"/>
        <end position="152"/>
    </location>
</feature>
<keyword evidence="1" id="KW-0472">Membrane</keyword>
<evidence type="ECO:0000256" key="1">
    <source>
        <dbReference type="SAM" id="Phobius"/>
    </source>
</evidence>
<reference evidence="4" key="1">
    <citation type="submission" date="2025-08" db="UniProtKB">
        <authorList>
            <consortium name="RefSeq"/>
        </authorList>
    </citation>
    <scope>IDENTIFICATION</scope>
    <source>
        <tissue evidence="4">Seedling</tissue>
    </source>
</reference>
<dbReference type="GeneID" id="125422362"/>
<dbReference type="InterPro" id="IPR007658">
    <property type="entry name" value="DUF594"/>
</dbReference>
<organism evidence="3 4">
    <name type="scientific">Ziziphus jujuba</name>
    <name type="common">Chinese jujube</name>
    <name type="synonym">Ziziphus sativa</name>
    <dbReference type="NCBI Taxonomy" id="326968"/>
    <lineage>
        <taxon>Eukaryota</taxon>
        <taxon>Viridiplantae</taxon>
        <taxon>Streptophyta</taxon>
        <taxon>Embryophyta</taxon>
        <taxon>Tracheophyta</taxon>
        <taxon>Spermatophyta</taxon>
        <taxon>Magnoliopsida</taxon>
        <taxon>eudicotyledons</taxon>
        <taxon>Gunneridae</taxon>
        <taxon>Pentapetalae</taxon>
        <taxon>rosids</taxon>
        <taxon>fabids</taxon>
        <taxon>Rosales</taxon>
        <taxon>Rhamnaceae</taxon>
        <taxon>Paliureae</taxon>
        <taxon>Ziziphus</taxon>
    </lineage>
</organism>
<sequence length="691" mass="80251">MWVDNLKNFWYLWNIRSLILLSLFTQIILVLFASFRQRSRNIILSLFLWSTYLVADWIAIYAIGLISNSQNDPKKGNKDILAFWVAFLLLHLGGPDSITSYSLEDNELWIRHLFRLIAKLSAAAYILFQTFPHNKIWFPTILVLIVGAIKYGERLMAMYLANLKRFGSTTLPKPNPGYDYEESVARYSQTRSVKVVEETQMTIVESHEHSYKGRSIDDPEKHMELLITAYSLFEDFRGLLVGYILNPGDQKSSRNFFLHISSDVSFRLMEYELSLMYQLLHTKVSVLFTGIGLLVRSLSVCSMVVAFISFHYLVDKDKLKKFELILSYVLVSGAIFDDIISGIKLCFSDWLLMFIYLKGWKKYIPAFPERMSPQHQISWSAYLSDKMSSIRECILKGRRWSRSVSQYNMIRLCLKLNKLEKWLFSGCVSSLLDKDHIFWYFTSEEKNIEELKGLIFEELKKKSSKPSDAKEACSHRGDRALLGSKSYVKLQWSINEFHYAESLLLWHLATELCYQDDHHHGGPRHVDEQKRIDMSKKICKNISDYMFYLLAKKQELLAPVLGNIWEIVFQDTLEEAKGFFSKHFLTDHLKACKKLSNVKPKYRPAEVKGNSSKSVLFDACRLANQLQSLEGNQWELMSRVWVELLCYSAINCQAIVHAQQLRKGGELLTFSWLLMNHLGLGSQSQEQQIKK</sequence>
<dbReference type="Pfam" id="PF04578">
    <property type="entry name" value="DUF594"/>
    <property type="match status" value="1"/>
</dbReference>
<keyword evidence="1" id="KW-0812">Transmembrane</keyword>